<dbReference type="Proteomes" id="UP000615446">
    <property type="component" value="Unassembled WGS sequence"/>
</dbReference>
<organism evidence="1 2">
    <name type="scientific">Rhizophagus clarus</name>
    <dbReference type="NCBI Taxonomy" id="94130"/>
    <lineage>
        <taxon>Eukaryota</taxon>
        <taxon>Fungi</taxon>
        <taxon>Fungi incertae sedis</taxon>
        <taxon>Mucoromycota</taxon>
        <taxon>Glomeromycotina</taxon>
        <taxon>Glomeromycetes</taxon>
        <taxon>Glomerales</taxon>
        <taxon>Glomeraceae</taxon>
        <taxon>Rhizophagus</taxon>
    </lineage>
</organism>
<reference evidence="1" key="1">
    <citation type="submission" date="2019-10" db="EMBL/GenBank/DDBJ databases">
        <title>Conservation and host-specific expression of non-tandemly repeated heterogenous ribosome RNA gene in arbuscular mycorrhizal fungi.</title>
        <authorList>
            <person name="Maeda T."/>
            <person name="Kobayashi Y."/>
            <person name="Nakagawa T."/>
            <person name="Ezawa T."/>
            <person name="Yamaguchi K."/>
            <person name="Bino T."/>
            <person name="Nishimoto Y."/>
            <person name="Shigenobu S."/>
            <person name="Kawaguchi M."/>
        </authorList>
    </citation>
    <scope>NUCLEOTIDE SEQUENCE</scope>
    <source>
        <strain evidence="1">HR1</strain>
    </source>
</reference>
<comment type="caution">
    <text evidence="1">The sequence shown here is derived from an EMBL/GenBank/DDBJ whole genome shotgun (WGS) entry which is preliminary data.</text>
</comment>
<dbReference type="EMBL" id="BLAL01000218">
    <property type="protein sequence ID" value="GES92985.1"/>
    <property type="molecule type" value="Genomic_DNA"/>
</dbReference>
<dbReference type="AlphaFoldDB" id="A0A8H3LW22"/>
<accession>A0A8H3LW22</accession>
<proteinExistence type="predicted"/>
<evidence type="ECO:0000313" key="2">
    <source>
        <dbReference type="Proteomes" id="UP000615446"/>
    </source>
</evidence>
<protein>
    <submittedName>
        <fullName evidence="1">Uncharacterized protein</fullName>
    </submittedName>
</protein>
<sequence length="141" mass="16637">MENHVKVLKELILGEFSTIKFFKKIGYQFSQKAQARDNTFDEHMDSYTVELYWNDLKVQNERDKTLADQPVIEEKKKQHFCLIDSIVINEHNRSSNKLVLESSEWNLNDEIDNFFQSNPEQKSTTEENDDTGFFFLGTVSF</sequence>
<evidence type="ECO:0000313" key="1">
    <source>
        <dbReference type="EMBL" id="GES92985.1"/>
    </source>
</evidence>
<gene>
    <name evidence="1" type="ORF">RCL2_001974500</name>
</gene>
<name>A0A8H3LW22_9GLOM</name>
<dbReference type="OrthoDB" id="2441356at2759"/>